<evidence type="ECO:0000256" key="4">
    <source>
        <dbReference type="ARBA" id="ARBA00017858"/>
    </source>
</evidence>
<comment type="caution">
    <text evidence="16">The sequence shown here is derived from an EMBL/GenBank/DDBJ whole genome shotgun (WGS) entry which is preliminary data.</text>
</comment>
<evidence type="ECO:0000256" key="6">
    <source>
        <dbReference type="ARBA" id="ARBA00022679"/>
    </source>
</evidence>
<dbReference type="EC" id="2.7.1.39" evidence="3 13"/>
<dbReference type="PANTHER" id="PTHR20861">
    <property type="entry name" value="HOMOSERINE/4-DIPHOSPHOCYTIDYL-2-C-METHYL-D-ERYTHRITOL KINASE"/>
    <property type="match status" value="1"/>
</dbReference>
<dbReference type="InterPro" id="IPR020568">
    <property type="entry name" value="Ribosomal_Su5_D2-typ_SF"/>
</dbReference>
<reference evidence="16 17" key="1">
    <citation type="submission" date="2018-08" db="EMBL/GenBank/DDBJ databases">
        <title>A genome reference for cultivated species of the human gut microbiota.</title>
        <authorList>
            <person name="Zou Y."/>
            <person name="Xue W."/>
            <person name="Luo G."/>
        </authorList>
    </citation>
    <scope>NUCLEOTIDE SEQUENCE [LARGE SCALE GENOMIC DNA]</scope>
    <source>
        <strain evidence="16 17">AF18-46</strain>
    </source>
</reference>
<dbReference type="UniPathway" id="UPA00050">
    <property type="reaction ID" value="UER00064"/>
</dbReference>
<dbReference type="NCBIfam" id="TIGR00191">
    <property type="entry name" value="thrB"/>
    <property type="match status" value="1"/>
</dbReference>
<evidence type="ECO:0000259" key="14">
    <source>
        <dbReference type="Pfam" id="PF00288"/>
    </source>
</evidence>
<evidence type="ECO:0000256" key="5">
    <source>
        <dbReference type="ARBA" id="ARBA00022605"/>
    </source>
</evidence>
<evidence type="ECO:0000256" key="2">
    <source>
        <dbReference type="ARBA" id="ARBA00007370"/>
    </source>
</evidence>
<evidence type="ECO:0000256" key="12">
    <source>
        <dbReference type="ARBA" id="ARBA00049954"/>
    </source>
</evidence>
<organism evidence="16 17">
    <name type="scientific">Solobacterium moorei</name>
    <dbReference type="NCBI Taxonomy" id="102148"/>
    <lineage>
        <taxon>Bacteria</taxon>
        <taxon>Bacillati</taxon>
        <taxon>Bacillota</taxon>
        <taxon>Erysipelotrichia</taxon>
        <taxon>Erysipelotrichales</taxon>
        <taxon>Erysipelotrichaceae</taxon>
        <taxon>Solobacterium</taxon>
    </lineage>
</organism>
<keyword evidence="9 13" id="KW-0418">Kinase</keyword>
<keyword evidence="10 13" id="KW-0067">ATP-binding</keyword>
<evidence type="ECO:0000256" key="13">
    <source>
        <dbReference type="HAMAP-Rule" id="MF_00384"/>
    </source>
</evidence>
<dbReference type="EMBL" id="QRWX01000003">
    <property type="protein sequence ID" value="RGT54990.1"/>
    <property type="molecule type" value="Genomic_DNA"/>
</dbReference>
<dbReference type="Pfam" id="PF00288">
    <property type="entry name" value="GHMP_kinases_N"/>
    <property type="match status" value="1"/>
</dbReference>
<keyword evidence="13" id="KW-0963">Cytoplasm</keyword>
<name>A0A412PCS6_9FIRM</name>
<evidence type="ECO:0000313" key="16">
    <source>
        <dbReference type="EMBL" id="RGT54990.1"/>
    </source>
</evidence>
<comment type="function">
    <text evidence="12 13">Catalyzes the ATP-dependent phosphorylation of L-homoserine to L-homoserine phosphate.</text>
</comment>
<evidence type="ECO:0000256" key="7">
    <source>
        <dbReference type="ARBA" id="ARBA00022697"/>
    </source>
</evidence>
<evidence type="ECO:0000259" key="15">
    <source>
        <dbReference type="Pfam" id="PF08544"/>
    </source>
</evidence>
<dbReference type="AlphaFoldDB" id="A0A412PCS6"/>
<keyword evidence="8 13" id="KW-0547">Nucleotide-binding</keyword>
<comment type="similarity">
    <text evidence="2 13">Belongs to the GHMP kinase family. Homoserine kinase subfamily.</text>
</comment>
<evidence type="ECO:0000256" key="3">
    <source>
        <dbReference type="ARBA" id="ARBA00012078"/>
    </source>
</evidence>
<protein>
    <recommendedName>
        <fullName evidence="4 13">Homoserine kinase</fullName>
        <shortName evidence="13">HK</shortName>
        <shortName evidence="13">HSK</shortName>
        <ecNumber evidence="3 13">2.7.1.39</ecNumber>
    </recommendedName>
</protein>
<comment type="pathway">
    <text evidence="1 13">Amino-acid biosynthesis; L-threonine biosynthesis; L-threonine from L-aspartate: step 4/5.</text>
</comment>
<dbReference type="InterPro" id="IPR014721">
    <property type="entry name" value="Ribsml_uS5_D2-typ_fold_subgr"/>
</dbReference>
<evidence type="ECO:0000256" key="9">
    <source>
        <dbReference type="ARBA" id="ARBA00022777"/>
    </source>
</evidence>
<evidence type="ECO:0000256" key="10">
    <source>
        <dbReference type="ARBA" id="ARBA00022840"/>
    </source>
</evidence>
<dbReference type="GO" id="GO:0005524">
    <property type="term" value="F:ATP binding"/>
    <property type="evidence" value="ECO:0007669"/>
    <property type="project" value="UniProtKB-UniRule"/>
</dbReference>
<dbReference type="InterPro" id="IPR006203">
    <property type="entry name" value="GHMP_knse_ATP-bd_CS"/>
</dbReference>
<dbReference type="PIRSF" id="PIRSF000676">
    <property type="entry name" value="Homoser_kin"/>
    <property type="match status" value="1"/>
</dbReference>
<accession>A0A412PCS6</accession>
<evidence type="ECO:0000256" key="8">
    <source>
        <dbReference type="ARBA" id="ARBA00022741"/>
    </source>
</evidence>
<sequence length="290" mass="32061">MITIKTPATSANLGAGFDCLGIALKLYNIFQIEKYDHNFLENVDEEYNNDNNFFLRAYRLGCETIGKYDPIHVIFDCHIPISRGLGSSASFIIGGLIAASVLHNNILSEAEIYRLACSIEGHPDNIAPCLYGGLCVGMKIDEKHFSSHKLPIHKDWKYTALVPDVEISTEETRAALPDHYARTEVATAISNAILTSQALQEGNLSLLLAAAHDIVHEPYRKKLIPNFEIIQQIVKEDTDGILLISGSGSTCLCIAKKELSTAARLKIASLPNHWQCLQLDIAYHGTEIER</sequence>
<dbReference type="GO" id="GO:0004413">
    <property type="term" value="F:homoserine kinase activity"/>
    <property type="evidence" value="ECO:0007669"/>
    <property type="project" value="UniProtKB-UniRule"/>
</dbReference>
<dbReference type="GO" id="GO:0009088">
    <property type="term" value="P:threonine biosynthetic process"/>
    <property type="evidence" value="ECO:0007669"/>
    <property type="project" value="UniProtKB-UniRule"/>
</dbReference>
<keyword evidence="7 13" id="KW-0791">Threonine biosynthesis</keyword>
<comment type="subcellular location">
    <subcellularLocation>
        <location evidence="13">Cytoplasm</location>
    </subcellularLocation>
</comment>
<dbReference type="PANTHER" id="PTHR20861:SF1">
    <property type="entry name" value="HOMOSERINE KINASE"/>
    <property type="match status" value="1"/>
</dbReference>
<dbReference type="InterPro" id="IPR000870">
    <property type="entry name" value="Homoserine_kinase"/>
</dbReference>
<feature type="binding site" evidence="13">
    <location>
        <begin position="80"/>
        <end position="90"/>
    </location>
    <ligand>
        <name>ATP</name>
        <dbReference type="ChEBI" id="CHEBI:30616"/>
    </ligand>
</feature>
<dbReference type="Pfam" id="PF08544">
    <property type="entry name" value="GHMP_kinases_C"/>
    <property type="match status" value="1"/>
</dbReference>
<gene>
    <name evidence="13 16" type="primary">thrB</name>
    <name evidence="16" type="ORF">DWX20_07420</name>
</gene>
<dbReference type="InterPro" id="IPR036554">
    <property type="entry name" value="GHMP_kinase_C_sf"/>
</dbReference>
<keyword evidence="5 13" id="KW-0028">Amino-acid biosynthesis</keyword>
<dbReference type="Gene3D" id="3.30.70.890">
    <property type="entry name" value="GHMP kinase, C-terminal domain"/>
    <property type="match status" value="1"/>
</dbReference>
<dbReference type="Gene3D" id="3.30.230.10">
    <property type="match status" value="1"/>
</dbReference>
<keyword evidence="6 13" id="KW-0808">Transferase</keyword>
<dbReference type="Proteomes" id="UP000284731">
    <property type="component" value="Unassembled WGS sequence"/>
</dbReference>
<feature type="domain" description="GHMP kinase N-terminal" evidence="14">
    <location>
        <begin position="52"/>
        <end position="133"/>
    </location>
</feature>
<evidence type="ECO:0000256" key="1">
    <source>
        <dbReference type="ARBA" id="ARBA00005015"/>
    </source>
</evidence>
<dbReference type="InterPro" id="IPR006204">
    <property type="entry name" value="GHMP_kinase_N_dom"/>
</dbReference>
<proteinExistence type="inferred from homology"/>
<dbReference type="PROSITE" id="PS00627">
    <property type="entry name" value="GHMP_KINASES_ATP"/>
    <property type="match status" value="1"/>
</dbReference>
<comment type="catalytic activity">
    <reaction evidence="11 13">
        <text>L-homoserine + ATP = O-phospho-L-homoserine + ADP + H(+)</text>
        <dbReference type="Rhea" id="RHEA:13985"/>
        <dbReference type="ChEBI" id="CHEBI:15378"/>
        <dbReference type="ChEBI" id="CHEBI:30616"/>
        <dbReference type="ChEBI" id="CHEBI:57476"/>
        <dbReference type="ChEBI" id="CHEBI:57590"/>
        <dbReference type="ChEBI" id="CHEBI:456216"/>
        <dbReference type="EC" id="2.7.1.39"/>
    </reaction>
</comment>
<evidence type="ECO:0000313" key="17">
    <source>
        <dbReference type="Proteomes" id="UP000284731"/>
    </source>
</evidence>
<dbReference type="GO" id="GO:0005737">
    <property type="term" value="C:cytoplasm"/>
    <property type="evidence" value="ECO:0007669"/>
    <property type="project" value="UniProtKB-SubCell"/>
</dbReference>
<dbReference type="HAMAP" id="MF_00384">
    <property type="entry name" value="Homoser_kinase"/>
    <property type="match status" value="1"/>
</dbReference>
<dbReference type="RefSeq" id="WP_118765038.1">
    <property type="nucleotide sequence ID" value="NZ_CABJCF010000003.1"/>
</dbReference>
<dbReference type="PRINTS" id="PR00958">
    <property type="entry name" value="HOMSERKINASE"/>
</dbReference>
<dbReference type="SUPFAM" id="SSF55060">
    <property type="entry name" value="GHMP Kinase, C-terminal domain"/>
    <property type="match status" value="1"/>
</dbReference>
<feature type="domain" description="GHMP kinase C-terminal" evidence="15">
    <location>
        <begin position="197"/>
        <end position="259"/>
    </location>
</feature>
<dbReference type="InterPro" id="IPR013750">
    <property type="entry name" value="GHMP_kinase_C_dom"/>
</dbReference>
<dbReference type="SUPFAM" id="SSF54211">
    <property type="entry name" value="Ribosomal protein S5 domain 2-like"/>
    <property type="match status" value="1"/>
</dbReference>
<evidence type="ECO:0000256" key="11">
    <source>
        <dbReference type="ARBA" id="ARBA00049375"/>
    </source>
</evidence>